<dbReference type="EMBL" id="CM056743">
    <property type="protein sequence ID" value="KAJ8674390.1"/>
    <property type="molecule type" value="Genomic_DNA"/>
</dbReference>
<organism evidence="1 2">
    <name type="scientific">Eretmocerus hayati</name>
    <dbReference type="NCBI Taxonomy" id="131215"/>
    <lineage>
        <taxon>Eukaryota</taxon>
        <taxon>Metazoa</taxon>
        <taxon>Ecdysozoa</taxon>
        <taxon>Arthropoda</taxon>
        <taxon>Hexapoda</taxon>
        <taxon>Insecta</taxon>
        <taxon>Pterygota</taxon>
        <taxon>Neoptera</taxon>
        <taxon>Endopterygota</taxon>
        <taxon>Hymenoptera</taxon>
        <taxon>Apocrita</taxon>
        <taxon>Proctotrupomorpha</taxon>
        <taxon>Chalcidoidea</taxon>
        <taxon>Aphelinidae</taxon>
        <taxon>Aphelininae</taxon>
        <taxon>Eretmocerus</taxon>
    </lineage>
</organism>
<name>A0ACC2NT61_9HYME</name>
<protein>
    <submittedName>
        <fullName evidence="1">Uncharacterized protein</fullName>
    </submittedName>
</protein>
<accession>A0ACC2NT61</accession>
<keyword evidence="2" id="KW-1185">Reference proteome</keyword>
<reference evidence="1" key="1">
    <citation type="submission" date="2023-04" db="EMBL/GenBank/DDBJ databases">
        <title>A chromosome-level genome assembly of the parasitoid wasp Eretmocerus hayati.</title>
        <authorList>
            <person name="Zhong Y."/>
            <person name="Liu S."/>
            <person name="Liu Y."/>
        </authorList>
    </citation>
    <scope>NUCLEOTIDE SEQUENCE</scope>
    <source>
        <strain evidence="1">ZJU_SS_LIU_2023</strain>
    </source>
</reference>
<gene>
    <name evidence="1" type="ORF">QAD02_005652</name>
</gene>
<dbReference type="Proteomes" id="UP001239111">
    <property type="component" value="Chromosome 3"/>
</dbReference>
<proteinExistence type="predicted"/>
<sequence>MSHKDYLRSWVSYKRSMRLSAILYAFLVFLSFTVAEDYYKLLGVDRTADQRDIRRAFKKIAVTEHPDKKLDDPDAHAKFVKLTTAYEVLKDPDLRKKYDLYGEEGLDDSKRHSKYHSYTYYQNNFGIYDDDLQIVTLNRNDYFESVYDSEKIWFINFYSPMCSHCHHLAPDWRKVAKDLEGVIRVGAVNCEDDYHLCSQVGIQSYPTLLLYPQHSQQGIRYRDEKTYEPIMRFVLDRLEANVEDISKSLWNDILSGKYLLEKPTVIFVCGENRYCFTEDERLRASATFDEMVDFKLFICRDDDCGKTLSDSTGVVYFPPTQNEENTPILFDEVLEVADLVKKILEQLPEPRDITDEEFNDILGDLEIHSEDGWLLCFYIGHATDFDVLLKQLPSMLRDVNLAKINCGRYSTLCKNYNINHYPTWGVLKPGGAFEKSHGKSTLNDIANFAKNSLKAQNVWALSADKIHSIMNKEDDEAWFLDWYAPWCPPCMQFLPEVRKASMKFKPSIVHFGTIDCTTHSDICRQYNIRSYPTAMLVNGSSTTQFSSQKTARNVIEFINDAINPTVLHLTSGNFRKLEKKRSKHLWVVDYFAPWCGPCQQLAPEWSAVAKALKPLSNVKIASVNCETERQICQEQNIRSYPTIRLYPIGSDGLNSVSVYNGERDSTSLLRWIVQFLPVRVQDLTDSNIDKSVLKSDDIVIVDYYAPWCGHCVTLEPHYAMAAQMLEGKVRFARLNCEKYRQKCGQAGVQAYPTLKLYSTIQHRLSLRNGQIIQSTKAESIRDELTTFLPKELLREHDEL</sequence>
<comment type="caution">
    <text evidence="1">The sequence shown here is derived from an EMBL/GenBank/DDBJ whole genome shotgun (WGS) entry which is preliminary data.</text>
</comment>
<evidence type="ECO:0000313" key="2">
    <source>
        <dbReference type="Proteomes" id="UP001239111"/>
    </source>
</evidence>
<evidence type="ECO:0000313" key="1">
    <source>
        <dbReference type="EMBL" id="KAJ8674390.1"/>
    </source>
</evidence>